<dbReference type="RefSeq" id="WP_094907609.1">
    <property type="nucleotide sequence ID" value="NZ_BJUN01000002.1"/>
</dbReference>
<dbReference type="AlphaFoldDB" id="A0A510Y317"/>
<dbReference type="InterPro" id="IPR006059">
    <property type="entry name" value="SBP"/>
</dbReference>
<sequence>MKTSYWKLAVAGAASVGLLTACSGNSGGGSGDSGGDGGGGDGELSGEVEVWSWNVAASSLEQAAEQFMEEHPDVEITVQDSSTDDVYERLTVGLGSGGSGLPDVVSLESSQLENYKSQFPDGFMNLSENGFDEHADKFTEFKVDAAQDENGDFVSMPWDIGPAGVFYRVDLFEEVGVNPDDIETWDDYVAAGEKVVEETDAFMLPVQVTSDDSPYRVFLNQQGVNYFNEDGEIQLDTDEAQAAMDLMAEMSEKELIYNANTWDAMVGATVNGDVASVPTGAWYSGTIMDQAPDMSGQWGVMELPTFEEGTPQAANSGGSNLAVLESSENQDAAYAFAEYFTTNEDVQIQAFEEYGLFPSLTSTYEDPIFEEPVEYFNNEPVYGLLADTTENIEPPVYNSDIPRAEDVIMDAQSSVILEGNDPSKVMSNAVERLASETGRETSQ</sequence>
<accession>A0A510Y317</accession>
<dbReference type="STRING" id="1371.GCA_900166605_00486"/>
<dbReference type="PROSITE" id="PS51257">
    <property type="entry name" value="PROKAR_LIPOPROTEIN"/>
    <property type="match status" value="1"/>
</dbReference>
<keyword evidence="2" id="KW-1185">Reference proteome</keyword>
<dbReference type="InterPro" id="IPR050490">
    <property type="entry name" value="Bact_solute-bd_prot1"/>
</dbReference>
<dbReference type="PANTHER" id="PTHR43649:SF32">
    <property type="entry name" value="SUGAR BINDING SECRETED PROTEIN"/>
    <property type="match status" value="1"/>
</dbReference>
<evidence type="ECO:0000313" key="1">
    <source>
        <dbReference type="EMBL" id="GEK57695.1"/>
    </source>
</evidence>
<dbReference type="PANTHER" id="PTHR43649">
    <property type="entry name" value="ARABINOSE-BINDING PROTEIN-RELATED"/>
    <property type="match status" value="1"/>
</dbReference>
<comment type="caution">
    <text evidence="1">The sequence shown here is derived from an EMBL/GenBank/DDBJ whole genome shotgun (WGS) entry which is preliminary data.</text>
</comment>
<proteinExistence type="predicted"/>
<dbReference type="Proteomes" id="UP000321051">
    <property type="component" value="Unassembled WGS sequence"/>
</dbReference>
<protein>
    <submittedName>
        <fullName evidence="1">ABC transporter substrate-binding protein</fullName>
    </submittedName>
</protein>
<gene>
    <name evidence="1" type="ORF">MHA01_06000</name>
</gene>
<dbReference type="Gene3D" id="3.40.190.10">
    <property type="entry name" value="Periplasmic binding protein-like II"/>
    <property type="match status" value="1"/>
</dbReference>
<dbReference type="OrthoDB" id="9768630at2"/>
<name>A0A510Y317_MARHA</name>
<dbReference type="Pfam" id="PF01547">
    <property type="entry name" value="SBP_bac_1"/>
    <property type="match status" value="1"/>
</dbReference>
<dbReference type="SUPFAM" id="SSF53850">
    <property type="entry name" value="Periplasmic binding protein-like II"/>
    <property type="match status" value="1"/>
</dbReference>
<organism evidence="1 2">
    <name type="scientific">Marinococcus halophilus</name>
    <dbReference type="NCBI Taxonomy" id="1371"/>
    <lineage>
        <taxon>Bacteria</taxon>
        <taxon>Bacillati</taxon>
        <taxon>Bacillota</taxon>
        <taxon>Bacilli</taxon>
        <taxon>Bacillales</taxon>
        <taxon>Bacillaceae</taxon>
        <taxon>Marinococcus</taxon>
    </lineage>
</organism>
<reference evidence="1 2" key="1">
    <citation type="submission" date="2019-07" db="EMBL/GenBank/DDBJ databases">
        <title>Whole genome shotgun sequence of Marinococcus halophilus NBRC 102359.</title>
        <authorList>
            <person name="Hosoyama A."/>
            <person name="Uohara A."/>
            <person name="Ohji S."/>
            <person name="Ichikawa N."/>
        </authorList>
    </citation>
    <scope>NUCLEOTIDE SEQUENCE [LARGE SCALE GENOMIC DNA]</scope>
    <source>
        <strain evidence="1 2">NBRC 102359</strain>
    </source>
</reference>
<dbReference type="EMBL" id="BJUN01000002">
    <property type="protein sequence ID" value="GEK57695.1"/>
    <property type="molecule type" value="Genomic_DNA"/>
</dbReference>
<evidence type="ECO:0000313" key="2">
    <source>
        <dbReference type="Proteomes" id="UP000321051"/>
    </source>
</evidence>